<evidence type="ECO:0000313" key="6">
    <source>
        <dbReference type="Proteomes" id="UP001375743"/>
    </source>
</evidence>
<comment type="cofactor">
    <cofactor evidence="1">
        <name>Zn(2+)</name>
        <dbReference type="ChEBI" id="CHEBI:29105"/>
    </cofactor>
</comment>
<dbReference type="RefSeq" id="WP_418159984.1">
    <property type="nucleotide sequence ID" value="NZ_JBBLZC010000012.1"/>
</dbReference>
<keyword evidence="6" id="KW-1185">Reference proteome</keyword>
<dbReference type="PANTHER" id="PTHR37418">
    <property type="entry name" value="3-KETO-5-AMINOHEXANOATE CLEAVAGE ENZYME-RELATED"/>
    <property type="match status" value="1"/>
</dbReference>
<keyword evidence="3" id="KW-0479">Metal-binding</keyword>
<evidence type="ECO:0000256" key="1">
    <source>
        <dbReference type="ARBA" id="ARBA00001947"/>
    </source>
</evidence>
<accession>A0ABU8XW09</accession>
<reference evidence="5 6" key="1">
    <citation type="submission" date="2024-01" db="EMBL/GenBank/DDBJ databases">
        <title>Multi-omics insights into the function and evolution of sodium benzoate biodegradation pathways in Benzoatithermus flavus gen. nov., sp. nov. from hot spring.</title>
        <authorList>
            <person name="Hu C.-J."/>
            <person name="Li W.-J."/>
        </authorList>
    </citation>
    <scope>NUCLEOTIDE SEQUENCE [LARGE SCALE GENOMIC DNA]</scope>
    <source>
        <strain evidence="5 6">SYSU G07066</strain>
    </source>
</reference>
<dbReference type="InterPro" id="IPR008567">
    <property type="entry name" value="BKACE"/>
</dbReference>
<dbReference type="InterPro" id="IPR013785">
    <property type="entry name" value="Aldolase_TIM"/>
</dbReference>
<proteinExistence type="predicted"/>
<evidence type="ECO:0000313" key="5">
    <source>
        <dbReference type="EMBL" id="MEK0084137.1"/>
    </source>
</evidence>
<protein>
    <submittedName>
        <fullName evidence="5">3-keto-5-aminohexanoate cleavage protein</fullName>
    </submittedName>
</protein>
<sequence>MNTEVIVTCAVTGAGDTVGKHPAIPVTPEQIANAAIEAARAGAAIAHIHVRDPETGKAARHPDLYREVVERIRASGVDVVINLTAGMGGDFVPDPQEPWRGGPGTDMATVEDRLVHVEELRPEICTLDCGSMNYAASAYVSTPDMLRAMARRIKAVGVKPEIEVFELGHVWQAKMLVQEGLIEAPPLFQLCMGIPYGAEADPRAVLAMRDLLPPGAIFAAFGIGRMQMPMVAQAVLMGGHVRVGLEDNLWLDKGVYASNGDLVARACEIVRLMGARVVGPEEARKKLGLRKQR</sequence>
<comment type="caution">
    <text evidence="5">The sequence shown here is derived from an EMBL/GenBank/DDBJ whole genome shotgun (WGS) entry which is preliminary data.</text>
</comment>
<name>A0ABU8XW09_9PROT</name>
<keyword evidence="2" id="KW-0808">Transferase</keyword>
<keyword evidence="4" id="KW-0862">Zinc</keyword>
<dbReference type="PANTHER" id="PTHR37418:SF2">
    <property type="entry name" value="3-KETO-5-AMINOHEXANOATE CLEAVAGE ENZYME"/>
    <property type="match status" value="1"/>
</dbReference>
<dbReference type="EMBL" id="JBBLZC010000012">
    <property type="protein sequence ID" value="MEK0084137.1"/>
    <property type="molecule type" value="Genomic_DNA"/>
</dbReference>
<gene>
    <name evidence="5" type="ORF">U1T56_13310</name>
</gene>
<evidence type="ECO:0000256" key="3">
    <source>
        <dbReference type="ARBA" id="ARBA00022723"/>
    </source>
</evidence>
<dbReference type="Pfam" id="PF05853">
    <property type="entry name" value="BKACE"/>
    <property type="match status" value="1"/>
</dbReference>
<evidence type="ECO:0000256" key="2">
    <source>
        <dbReference type="ARBA" id="ARBA00022679"/>
    </source>
</evidence>
<dbReference type="Gene3D" id="3.20.20.70">
    <property type="entry name" value="Aldolase class I"/>
    <property type="match status" value="1"/>
</dbReference>
<organism evidence="5 6">
    <name type="scientific">Benzoatithermus flavus</name>
    <dbReference type="NCBI Taxonomy" id="3108223"/>
    <lineage>
        <taxon>Bacteria</taxon>
        <taxon>Pseudomonadati</taxon>
        <taxon>Pseudomonadota</taxon>
        <taxon>Alphaproteobacteria</taxon>
        <taxon>Geminicoccales</taxon>
        <taxon>Geminicoccaceae</taxon>
        <taxon>Benzoatithermus</taxon>
    </lineage>
</organism>
<evidence type="ECO:0000256" key="4">
    <source>
        <dbReference type="ARBA" id="ARBA00022833"/>
    </source>
</evidence>
<dbReference type="Proteomes" id="UP001375743">
    <property type="component" value="Unassembled WGS sequence"/>
</dbReference>